<keyword evidence="4" id="KW-1185">Reference proteome</keyword>
<evidence type="ECO:0000313" key="3">
    <source>
        <dbReference type="EMBL" id="PWN17669.1"/>
    </source>
</evidence>
<feature type="compositionally biased region" description="Basic and acidic residues" evidence="1">
    <location>
        <begin position="819"/>
        <end position="830"/>
    </location>
</feature>
<name>A0A316TVV7_9BASI</name>
<feature type="compositionally biased region" description="Acidic residues" evidence="1">
    <location>
        <begin position="764"/>
        <end position="818"/>
    </location>
</feature>
<gene>
    <name evidence="3" type="ORF">BCV69DRAFT_285834</name>
</gene>
<feature type="domain" description="Fungal-type protein kinase" evidence="2">
    <location>
        <begin position="193"/>
        <end position="311"/>
    </location>
</feature>
<proteinExistence type="predicted"/>
<sequence length="881" mass="98443">MATAGPGQAGAAVGSFAPPYTLLFPPAPPNAFSEKPTLIAATLQGCSPPTESQSHSDSSEPMRTISGSPPTFAALTSRRALAQRIRQIEAALLKDGTGRCFPTFYTMNTSPEVDRSAREILASEQVTNIFGSLNAAVKDKGLEKDLVRHICDLGAAVRSQLQPSRPQSHYGTFVRMENVRMDNDAADPEVNKVDIFVRGSNPSADANVNHWSNVVAFIEVKRTTGGDLTEQTALQCLRYARKMCHYRPVTSHIHFMTWCGSLVRLWYLDAVIFGCSEALDTHERSDRIEIVKILRLLCLEDHCALLTGYWDLAAQSQLKIEANEAADIKAHTIHVPVQSLYIRPGPFRTRTAIFASAVDGVMRERVIIVKASWVAFHLVAHELMILVAIQKDPVMRQGLPLAPVPVGLAEIPADFQRMTSDRLTPGSASAFPARAMCALVTRQHLGDPIGKYTSSRRLANLHKQFAEQLLVLARGEIHYRDINDGNMRVLRGDEDTLLIIDLGNARMGLCPRGQPRLPEAEATIKAAADDTRSGTPEFLPVCITKVAAAVQSWNEAMKSLSERILFLRKDAGRDAGSFAEKSRRAIIKSLPTLHKTLREAAVHSHRFIDDLESATYLHLWQTARRSDESHARIWTESMSEKLLKQNVKLSLWENWESMDTTMNDLCKDTGRKWRKTMLALQKTIRGAQKQVRKEIGLHFTREVTLETLKTRVQALEASSFSCEVQDIVNRLLQTENGLVPNKVLPTEVKCFETCIQLLKDAAEQTEDGDAQMESEDEQMEDEVEVIEDEGEETEDEVEEIGDEDEQMEDEDEQMEDELEQMKEVGAEQKMRAPMRGSQQTRRWRKRRYGRDVDEGSRLDDDVSGPPEAGLTIGPQKLSPDK</sequence>
<evidence type="ECO:0000256" key="1">
    <source>
        <dbReference type="SAM" id="MobiDB-lite"/>
    </source>
</evidence>
<dbReference type="Pfam" id="PF17667">
    <property type="entry name" value="Pkinase_fungal"/>
    <property type="match status" value="1"/>
</dbReference>
<reference evidence="3 4" key="1">
    <citation type="journal article" date="2018" name="Mol. Biol. Evol.">
        <title>Broad Genomic Sampling Reveals a Smut Pathogenic Ancestry of the Fungal Clade Ustilaginomycotina.</title>
        <authorList>
            <person name="Kijpornyongpan T."/>
            <person name="Mondo S.J."/>
            <person name="Barry K."/>
            <person name="Sandor L."/>
            <person name="Lee J."/>
            <person name="Lipzen A."/>
            <person name="Pangilinan J."/>
            <person name="LaButti K."/>
            <person name="Hainaut M."/>
            <person name="Henrissat B."/>
            <person name="Grigoriev I.V."/>
            <person name="Spatafora J.W."/>
            <person name="Aime M.C."/>
        </authorList>
    </citation>
    <scope>NUCLEOTIDE SEQUENCE [LARGE SCALE GENOMIC DNA]</scope>
    <source>
        <strain evidence="3 4">MCA 4718</strain>
    </source>
</reference>
<dbReference type="InterPro" id="IPR040976">
    <property type="entry name" value="Pkinase_fungal"/>
</dbReference>
<feature type="compositionally biased region" description="Basic and acidic residues" evidence="1">
    <location>
        <begin position="849"/>
        <end position="860"/>
    </location>
</feature>
<feature type="region of interest" description="Disordered" evidence="1">
    <location>
        <begin position="764"/>
        <end position="881"/>
    </location>
</feature>
<dbReference type="OrthoDB" id="5584477at2759"/>
<accession>A0A316TVV7</accession>
<feature type="region of interest" description="Disordered" evidence="1">
    <location>
        <begin position="44"/>
        <end position="70"/>
    </location>
</feature>
<protein>
    <recommendedName>
        <fullName evidence="2">Fungal-type protein kinase domain-containing protein</fullName>
    </recommendedName>
</protein>
<evidence type="ECO:0000259" key="2">
    <source>
        <dbReference type="Pfam" id="PF17667"/>
    </source>
</evidence>
<dbReference type="GeneID" id="37015233"/>
<evidence type="ECO:0000313" key="4">
    <source>
        <dbReference type="Proteomes" id="UP000245942"/>
    </source>
</evidence>
<feature type="compositionally biased region" description="Polar residues" evidence="1">
    <location>
        <begin position="44"/>
        <end position="69"/>
    </location>
</feature>
<dbReference type="Proteomes" id="UP000245942">
    <property type="component" value="Unassembled WGS sequence"/>
</dbReference>
<dbReference type="AlphaFoldDB" id="A0A316TVV7"/>
<dbReference type="EMBL" id="KZ819343">
    <property type="protein sequence ID" value="PWN17669.1"/>
    <property type="molecule type" value="Genomic_DNA"/>
</dbReference>
<organism evidence="3 4">
    <name type="scientific">Pseudomicrostroma glucosiphilum</name>
    <dbReference type="NCBI Taxonomy" id="1684307"/>
    <lineage>
        <taxon>Eukaryota</taxon>
        <taxon>Fungi</taxon>
        <taxon>Dikarya</taxon>
        <taxon>Basidiomycota</taxon>
        <taxon>Ustilaginomycotina</taxon>
        <taxon>Exobasidiomycetes</taxon>
        <taxon>Microstromatales</taxon>
        <taxon>Microstromatales incertae sedis</taxon>
        <taxon>Pseudomicrostroma</taxon>
    </lineage>
</organism>
<dbReference type="RefSeq" id="XP_025344829.1">
    <property type="nucleotide sequence ID" value="XM_025493499.1"/>
</dbReference>